<name>G0MCF6_CAEBE</name>
<organism evidence="2">
    <name type="scientific">Caenorhabditis brenneri</name>
    <name type="common">Nematode worm</name>
    <dbReference type="NCBI Taxonomy" id="135651"/>
    <lineage>
        <taxon>Eukaryota</taxon>
        <taxon>Metazoa</taxon>
        <taxon>Ecdysozoa</taxon>
        <taxon>Nematoda</taxon>
        <taxon>Chromadorea</taxon>
        <taxon>Rhabditida</taxon>
        <taxon>Rhabditina</taxon>
        <taxon>Rhabditomorpha</taxon>
        <taxon>Rhabditoidea</taxon>
        <taxon>Rhabditidae</taxon>
        <taxon>Peloderinae</taxon>
        <taxon>Caenorhabditis</taxon>
    </lineage>
</organism>
<evidence type="ECO:0008006" key="3">
    <source>
        <dbReference type="Google" id="ProtNLM"/>
    </source>
</evidence>
<protein>
    <recommendedName>
        <fullName evidence="3">UPAR/Ly6 domain-containing protein</fullName>
    </recommendedName>
</protein>
<dbReference type="HOGENOM" id="CLU_2135692_0_0_1"/>
<reference evidence="2" key="1">
    <citation type="submission" date="2011-07" db="EMBL/GenBank/DDBJ databases">
        <authorList>
            <consortium name="Caenorhabditis brenneri Sequencing and Analysis Consortium"/>
            <person name="Wilson R.K."/>
        </authorList>
    </citation>
    <scope>NUCLEOTIDE SEQUENCE [LARGE SCALE GENOMIC DNA]</scope>
    <source>
        <strain evidence="2">PB2801</strain>
    </source>
</reference>
<keyword evidence="2" id="KW-1185">Reference proteome</keyword>
<dbReference type="InParanoid" id="G0MCF6"/>
<dbReference type="AlphaFoldDB" id="G0MCF6"/>
<sequence>MFRHLDIGNVPDRQTTIRKISEHKDRQTQRKNKTDFMFYSNQKNQSYKTYTVRSCSYETGCKWDRSKACRKNALEYAGKGCADKYCCGKDKCNGSQGWAATMGSLVVLMIFIF</sequence>
<proteinExistence type="predicted"/>
<dbReference type="eggNOG" id="ENOG502TK1N">
    <property type="taxonomic scope" value="Eukaryota"/>
</dbReference>
<evidence type="ECO:0000313" key="1">
    <source>
        <dbReference type="EMBL" id="EGT45614.1"/>
    </source>
</evidence>
<dbReference type="Proteomes" id="UP000008068">
    <property type="component" value="Unassembled WGS sequence"/>
</dbReference>
<evidence type="ECO:0000313" key="2">
    <source>
        <dbReference type="Proteomes" id="UP000008068"/>
    </source>
</evidence>
<dbReference type="OrthoDB" id="5795270at2759"/>
<accession>G0MCF6</accession>
<gene>
    <name evidence="1" type="ORF">CAEBREN_28202</name>
</gene>
<dbReference type="EMBL" id="GL379789">
    <property type="protein sequence ID" value="EGT45614.1"/>
    <property type="molecule type" value="Genomic_DNA"/>
</dbReference>